<dbReference type="OrthoDB" id="10044505at2759"/>
<dbReference type="PANTHER" id="PTHR10680:SF14">
    <property type="entry name" value="PEPTIDYL-GLYCINE ALPHA-AMIDATING MONOOXYGENASE"/>
    <property type="match status" value="1"/>
</dbReference>
<keyword evidence="11" id="KW-0456">Lyase</keyword>
<accession>A0A0R3PJS9</accession>
<comment type="cofactor">
    <cofactor evidence="12">
        <name>Cu(2+)</name>
        <dbReference type="ChEBI" id="CHEBI:29036"/>
    </cofactor>
    <text evidence="12">Binds 2 Cu(2+) ions per subunit.</text>
</comment>
<dbReference type="PRINTS" id="PR00790">
    <property type="entry name" value="PAMONOXGNASE"/>
</dbReference>
<gene>
    <name evidence="15" type="ORF">ACOC_LOCUS4753</name>
</gene>
<feature type="binding site" evidence="12">
    <location>
        <position position="125"/>
    </location>
    <ligand>
        <name>Cu(2+)</name>
        <dbReference type="ChEBI" id="CHEBI:29036"/>
        <label>1</label>
        <note>catalytic</note>
    </ligand>
</feature>
<dbReference type="SUPFAM" id="SSF49742">
    <property type="entry name" value="PHM/PNGase F"/>
    <property type="match status" value="2"/>
</dbReference>
<evidence type="ECO:0000256" key="11">
    <source>
        <dbReference type="ARBA" id="ARBA00023239"/>
    </source>
</evidence>
<comment type="cofactor">
    <cofactor evidence="1">
        <name>Zn(2+)</name>
        <dbReference type="ChEBI" id="CHEBI:29105"/>
    </cofactor>
</comment>
<dbReference type="EMBL" id="UYYA01003828">
    <property type="protein sequence ID" value="VDM56338.1"/>
    <property type="molecule type" value="Genomic_DNA"/>
</dbReference>
<protein>
    <recommendedName>
        <fullName evidence="2">peptidylamidoglycolate lyase</fullName>
        <ecNumber evidence="2">4.3.2.5</ecNumber>
    </recommendedName>
</protein>
<evidence type="ECO:0000256" key="13">
    <source>
        <dbReference type="PIRSR" id="PIRSR600720-3"/>
    </source>
</evidence>
<dbReference type="OMA" id="EHHAHQS"/>
<sequence length="595" mass="67359">MLLYGCAEPALTRTFWKGYMTCGPGVAHILYAWAKNAPNLILPNDVAFSVGHAKDGIRYLILQVWPFLLLFELDFSGLTLYMSQKMPRNLAAVLLFVSGEPIPPGLSQVQVNIELHPFAFRTHTHAMGRVVSAYYKHNGMWNKIGSRNPQWPQLFEMIPTTPVIRKGDLLAATCRFDSHDKTQPVPMGSMGTNEMCNFYMMFYWDSANENPFPWGAICNGKEYEYPKEGTELLPSNPDLEHHAHQSKVPFGVVEEGAFSSIGDVKLGQVVGLSFIHNNVIIFHRANRVWDINTFDQNNVLVDKTPIKEDVILITSIEGNRTRIVKKLGRNKFYLPHGIHVDKQGFLYTTDVGAHTVAKWKINGEDLDLIWESGERLVPDNGPFHFCKPTAVVELNEDIFVSDGYCSNRVIQLDGATGRRKHEFGQPGDGPLQFNLPHDVVSMGTGGYLLVADRENGRVQELSTRGDFIMKWVSSLFTNIYSVDAHDEYIYMVPGRRDETNETRKLNQGRRREEWKFGSIKTTCFQGPIHVYVSRANVGFVEYSFGPTSRSFEQPHVIRVSPDGHRIFVGDVAKGKSTLWVFRVGHFVLWQTIKSV</sequence>
<feature type="disulfide bond" evidence="13">
    <location>
        <begin position="174"/>
        <end position="196"/>
    </location>
</feature>
<keyword evidence="10" id="KW-0325">Glycoprotein</keyword>
<evidence type="ECO:0000256" key="10">
    <source>
        <dbReference type="ARBA" id="ARBA00023180"/>
    </source>
</evidence>
<dbReference type="GO" id="GO:0005576">
    <property type="term" value="C:extracellular region"/>
    <property type="evidence" value="ECO:0007669"/>
    <property type="project" value="TreeGrafter"/>
</dbReference>
<dbReference type="InterPro" id="IPR014783">
    <property type="entry name" value="Cu2_ascorb_mOase_CS-2"/>
</dbReference>
<evidence type="ECO:0000313" key="17">
    <source>
        <dbReference type="WBParaSite" id="ACOC_0000475201-mRNA-1"/>
    </source>
</evidence>
<keyword evidence="9 13" id="KW-1015">Disulfide bond</keyword>
<dbReference type="InterPro" id="IPR024548">
    <property type="entry name" value="Cu2_monoox_C"/>
</dbReference>
<dbReference type="GO" id="GO:0005507">
    <property type="term" value="F:copper ion binding"/>
    <property type="evidence" value="ECO:0007669"/>
    <property type="project" value="InterPro"/>
</dbReference>
<keyword evidence="4" id="KW-0732">Signal</keyword>
<dbReference type="Gene3D" id="2.60.120.230">
    <property type="match status" value="1"/>
</dbReference>
<evidence type="ECO:0000313" key="16">
    <source>
        <dbReference type="Proteomes" id="UP000267027"/>
    </source>
</evidence>
<evidence type="ECO:0000256" key="1">
    <source>
        <dbReference type="ARBA" id="ARBA00001947"/>
    </source>
</evidence>
<dbReference type="Pfam" id="PF03712">
    <property type="entry name" value="Cu2_monoox_C"/>
    <property type="match status" value="1"/>
</dbReference>
<dbReference type="WBParaSite" id="ACOC_0000475201-mRNA-1">
    <property type="protein sequence ID" value="ACOC_0000475201-mRNA-1"/>
    <property type="gene ID" value="ACOC_0000475201"/>
</dbReference>
<reference evidence="17" key="1">
    <citation type="submission" date="2016-04" db="UniProtKB">
        <authorList>
            <consortium name="WormBaseParasite"/>
        </authorList>
    </citation>
    <scope>IDENTIFICATION</scope>
</reference>
<evidence type="ECO:0000256" key="7">
    <source>
        <dbReference type="ARBA" id="ARBA00023008"/>
    </source>
</evidence>
<organism evidence="17">
    <name type="scientific">Angiostrongylus costaricensis</name>
    <name type="common">Nematode worm</name>
    <dbReference type="NCBI Taxonomy" id="334426"/>
    <lineage>
        <taxon>Eukaryota</taxon>
        <taxon>Metazoa</taxon>
        <taxon>Ecdysozoa</taxon>
        <taxon>Nematoda</taxon>
        <taxon>Chromadorea</taxon>
        <taxon>Rhabditida</taxon>
        <taxon>Rhabditina</taxon>
        <taxon>Rhabditomorpha</taxon>
        <taxon>Strongyloidea</taxon>
        <taxon>Metastrongylidae</taxon>
        <taxon>Angiostrongylus</taxon>
    </lineage>
</organism>
<dbReference type="SUPFAM" id="SSF101898">
    <property type="entry name" value="NHL repeat"/>
    <property type="match status" value="1"/>
</dbReference>
<dbReference type="InterPro" id="IPR011042">
    <property type="entry name" value="6-blade_b-propeller_TolB-like"/>
</dbReference>
<dbReference type="GO" id="GO:0004598">
    <property type="term" value="F:peptidylamidoglycolate lyase activity"/>
    <property type="evidence" value="ECO:0007669"/>
    <property type="project" value="UniProtKB-EC"/>
</dbReference>
<feature type="domain" description="Copper type II ascorbate-dependent monooxygenase C-terminal" evidence="14">
    <location>
        <begin position="113"/>
        <end position="206"/>
    </location>
</feature>
<keyword evidence="8" id="KW-0503">Monooxygenase</keyword>
<dbReference type="PROSITE" id="PS00085">
    <property type="entry name" value="CU2_MONOOXYGENASE_2"/>
    <property type="match status" value="1"/>
</dbReference>
<keyword evidence="7 12" id="KW-0186">Copper</keyword>
<evidence type="ECO:0000256" key="5">
    <source>
        <dbReference type="ARBA" id="ARBA00022737"/>
    </source>
</evidence>
<dbReference type="Gene3D" id="2.120.10.30">
    <property type="entry name" value="TolB, C-terminal domain"/>
    <property type="match status" value="1"/>
</dbReference>
<evidence type="ECO:0000259" key="14">
    <source>
        <dbReference type="Pfam" id="PF03712"/>
    </source>
</evidence>
<dbReference type="InterPro" id="IPR000720">
    <property type="entry name" value="PHM/PAL"/>
</dbReference>
<dbReference type="InterPro" id="IPR036939">
    <property type="entry name" value="Cu2_ascorb_mOase_N_sf"/>
</dbReference>
<dbReference type="PANTHER" id="PTHR10680">
    <property type="entry name" value="PEPTIDYL-GLYCINE ALPHA-AMIDATING MONOOXYGENASE"/>
    <property type="match status" value="1"/>
</dbReference>
<dbReference type="GO" id="GO:0006518">
    <property type="term" value="P:peptide metabolic process"/>
    <property type="evidence" value="ECO:0007669"/>
    <property type="project" value="InterPro"/>
</dbReference>
<keyword evidence="6" id="KW-0560">Oxidoreductase</keyword>
<name>A0A0R3PJS9_ANGCS</name>
<dbReference type="InterPro" id="IPR008977">
    <property type="entry name" value="PHM/PNGase_F_dom_sf"/>
</dbReference>
<keyword evidence="3 12" id="KW-0479">Metal-binding</keyword>
<dbReference type="InterPro" id="IPR001258">
    <property type="entry name" value="NHL_repeat"/>
</dbReference>
<evidence type="ECO:0000256" key="12">
    <source>
        <dbReference type="PIRSR" id="PIRSR600720-2"/>
    </source>
</evidence>
<proteinExistence type="predicted"/>
<dbReference type="Proteomes" id="UP000267027">
    <property type="component" value="Unassembled WGS sequence"/>
</dbReference>
<keyword evidence="16" id="KW-1185">Reference proteome</keyword>
<evidence type="ECO:0000256" key="3">
    <source>
        <dbReference type="ARBA" id="ARBA00022723"/>
    </source>
</evidence>
<dbReference type="Pfam" id="PF01436">
    <property type="entry name" value="NHL"/>
    <property type="match status" value="1"/>
</dbReference>
<evidence type="ECO:0000256" key="8">
    <source>
        <dbReference type="ARBA" id="ARBA00023033"/>
    </source>
</evidence>
<evidence type="ECO:0000256" key="2">
    <source>
        <dbReference type="ARBA" id="ARBA00012343"/>
    </source>
</evidence>
<feature type="binding site" evidence="12">
    <location>
        <position position="123"/>
    </location>
    <ligand>
        <name>Cu(2+)</name>
        <dbReference type="ChEBI" id="CHEBI:29036"/>
        <label>1</label>
        <note>catalytic</note>
    </ligand>
</feature>
<dbReference type="AlphaFoldDB" id="A0A0R3PJS9"/>
<dbReference type="CDD" id="cd14958">
    <property type="entry name" value="NHL_PAL_like"/>
    <property type="match status" value="1"/>
</dbReference>
<dbReference type="EC" id="4.3.2.5" evidence="2"/>
<evidence type="ECO:0000256" key="9">
    <source>
        <dbReference type="ARBA" id="ARBA00023157"/>
    </source>
</evidence>
<evidence type="ECO:0000256" key="6">
    <source>
        <dbReference type="ARBA" id="ARBA00023002"/>
    </source>
</evidence>
<evidence type="ECO:0000313" key="15">
    <source>
        <dbReference type="EMBL" id="VDM56338.1"/>
    </source>
</evidence>
<dbReference type="Gene3D" id="2.60.120.310">
    <property type="entry name" value="Copper type II, ascorbate-dependent monooxygenase, N-terminal domain"/>
    <property type="match status" value="1"/>
</dbReference>
<evidence type="ECO:0000256" key="4">
    <source>
        <dbReference type="ARBA" id="ARBA00022729"/>
    </source>
</evidence>
<feature type="binding site" evidence="12">
    <location>
        <position position="195"/>
    </location>
    <ligand>
        <name>Cu(2+)</name>
        <dbReference type="ChEBI" id="CHEBI:29036"/>
        <label>1</label>
        <note>catalytic</note>
    </ligand>
</feature>
<dbReference type="GO" id="GO:0016715">
    <property type="term" value="F:oxidoreductase activity, acting on paired donors, with incorporation or reduction of molecular oxygen, reduced ascorbate as one donor, and incorporation of one atom of oxygen"/>
    <property type="evidence" value="ECO:0007669"/>
    <property type="project" value="InterPro"/>
</dbReference>
<dbReference type="GO" id="GO:0016020">
    <property type="term" value="C:membrane"/>
    <property type="evidence" value="ECO:0007669"/>
    <property type="project" value="InterPro"/>
</dbReference>
<reference evidence="15 16" key="2">
    <citation type="submission" date="2018-11" db="EMBL/GenBank/DDBJ databases">
        <authorList>
            <consortium name="Pathogen Informatics"/>
        </authorList>
    </citation>
    <scope>NUCLEOTIDE SEQUENCE [LARGE SCALE GENOMIC DNA]</scope>
    <source>
        <strain evidence="15 16">Costa Rica</strain>
    </source>
</reference>
<keyword evidence="5" id="KW-0677">Repeat</keyword>
<dbReference type="InterPro" id="IPR014784">
    <property type="entry name" value="Cu2_ascorb_mOase-like_C"/>
</dbReference>